<dbReference type="AlphaFoldDB" id="A0A852WCC3"/>
<dbReference type="PANTHER" id="PTHR31760">
    <property type="entry name" value="S-ADENOSYL-L-METHIONINE-DEPENDENT METHYLTRANSFERASES SUPERFAMILY PROTEIN"/>
    <property type="match status" value="1"/>
</dbReference>
<evidence type="ECO:0000256" key="4">
    <source>
        <dbReference type="ARBA" id="ARBA00022679"/>
    </source>
</evidence>
<keyword evidence="3 6" id="KW-0489">Methyltransferase</keyword>
<evidence type="ECO:0000256" key="2">
    <source>
        <dbReference type="ARBA" id="ARBA00022552"/>
    </source>
</evidence>
<evidence type="ECO:0000256" key="7">
    <source>
        <dbReference type="SAM" id="MobiDB-lite"/>
    </source>
</evidence>
<evidence type="ECO:0000256" key="6">
    <source>
        <dbReference type="HAMAP-Rule" id="MF_00074"/>
    </source>
</evidence>
<dbReference type="RefSeq" id="WP_179421347.1">
    <property type="nucleotide sequence ID" value="NZ_JACCAB010000001.1"/>
</dbReference>
<keyword evidence="9" id="KW-1185">Reference proteome</keyword>
<feature type="binding site" evidence="6">
    <location>
        <position position="107"/>
    </location>
    <ligand>
        <name>S-adenosyl-L-methionine</name>
        <dbReference type="ChEBI" id="CHEBI:59789"/>
    </ligand>
</feature>
<dbReference type="InterPro" id="IPR003682">
    <property type="entry name" value="rRNA_ssu_MeTfrase_G"/>
</dbReference>
<dbReference type="Proteomes" id="UP000573599">
    <property type="component" value="Unassembled WGS sequence"/>
</dbReference>
<proteinExistence type="inferred from homology"/>
<dbReference type="GO" id="GO:0070043">
    <property type="term" value="F:rRNA (guanine-N7-)-methyltransferase activity"/>
    <property type="evidence" value="ECO:0007669"/>
    <property type="project" value="UniProtKB-UniRule"/>
</dbReference>
<evidence type="ECO:0000313" key="8">
    <source>
        <dbReference type="EMBL" id="NYG06937.1"/>
    </source>
</evidence>
<comment type="similarity">
    <text evidence="6">Belongs to the methyltransferase superfamily. RNA methyltransferase RsmG family.</text>
</comment>
<dbReference type="Gene3D" id="3.40.50.150">
    <property type="entry name" value="Vaccinia Virus protein VP39"/>
    <property type="match status" value="1"/>
</dbReference>
<evidence type="ECO:0000256" key="3">
    <source>
        <dbReference type="ARBA" id="ARBA00022603"/>
    </source>
</evidence>
<comment type="caution">
    <text evidence="8">The sequence shown here is derived from an EMBL/GenBank/DDBJ whole genome shotgun (WGS) entry which is preliminary data.</text>
</comment>
<feature type="region of interest" description="Disordered" evidence="7">
    <location>
        <begin position="1"/>
        <end position="33"/>
    </location>
</feature>
<keyword evidence="1 6" id="KW-0963">Cytoplasm</keyword>
<dbReference type="EMBL" id="JACCAB010000001">
    <property type="protein sequence ID" value="NYG06937.1"/>
    <property type="molecule type" value="Genomic_DNA"/>
</dbReference>
<evidence type="ECO:0000256" key="5">
    <source>
        <dbReference type="ARBA" id="ARBA00022691"/>
    </source>
</evidence>
<dbReference type="InterPro" id="IPR029063">
    <property type="entry name" value="SAM-dependent_MTases_sf"/>
</dbReference>
<dbReference type="PANTHER" id="PTHR31760:SF0">
    <property type="entry name" value="S-ADENOSYL-L-METHIONINE-DEPENDENT METHYLTRANSFERASES SUPERFAMILY PROTEIN"/>
    <property type="match status" value="1"/>
</dbReference>
<gene>
    <name evidence="6" type="primary">rsmG</name>
    <name evidence="8" type="ORF">BJ986_001424</name>
</gene>
<dbReference type="Pfam" id="PF02527">
    <property type="entry name" value="GidB"/>
    <property type="match status" value="1"/>
</dbReference>
<dbReference type="GO" id="GO:0005829">
    <property type="term" value="C:cytosol"/>
    <property type="evidence" value="ECO:0007669"/>
    <property type="project" value="TreeGrafter"/>
</dbReference>
<evidence type="ECO:0000256" key="1">
    <source>
        <dbReference type="ARBA" id="ARBA00022490"/>
    </source>
</evidence>
<keyword evidence="5 6" id="KW-0949">S-adenosyl-L-methionine</keyword>
<sequence length="256" mass="26564">MTSHERTDDGRGTGETGTAPVASSEGAPPAALPAPTAPAAAAVVFGPHVALAERFAAILADTGVSHGLIGPREVPILWDRHILNCAVAHEAFPEGASVVDVGSGAGLPGLALAIVRPDLHLHLVEPMLRRTTWLSTTIAELGLENCTVHRGRAEEFAGTLTAPYATARAVARIDKLARWTFPLLADGGTLVALKGESAPAELAAEEKVLRRLGMVEARVVTYGAGLLPVATTTLQVTLGARPAPRRASARRSGKRS</sequence>
<accession>A0A852WCC3</accession>
<dbReference type="HAMAP" id="MF_00074">
    <property type="entry name" value="16SrRNA_methyltr_G"/>
    <property type="match status" value="1"/>
</dbReference>
<keyword evidence="4 6" id="KW-0808">Transferase</keyword>
<feature type="binding site" evidence="6">
    <location>
        <begin position="153"/>
        <end position="154"/>
    </location>
    <ligand>
        <name>S-adenosyl-L-methionine</name>
        <dbReference type="ChEBI" id="CHEBI:59789"/>
    </ligand>
</feature>
<dbReference type="NCBIfam" id="TIGR00138">
    <property type="entry name" value="rsmG_gidB"/>
    <property type="match status" value="1"/>
</dbReference>
<feature type="binding site" evidence="6">
    <location>
        <position position="102"/>
    </location>
    <ligand>
        <name>S-adenosyl-L-methionine</name>
        <dbReference type="ChEBI" id="CHEBI:59789"/>
    </ligand>
</feature>
<name>A0A852WCC3_9MICO</name>
<reference evidence="8 9" key="1">
    <citation type="submission" date="2020-07" db="EMBL/GenBank/DDBJ databases">
        <title>Sequencing the genomes of 1000 actinobacteria strains.</title>
        <authorList>
            <person name="Klenk H.-P."/>
        </authorList>
    </citation>
    <scope>NUCLEOTIDE SEQUENCE [LARGE SCALE GENOMIC DNA]</scope>
    <source>
        <strain evidence="8 9">DSM 23987</strain>
    </source>
</reference>
<comment type="subcellular location">
    <subcellularLocation>
        <location evidence="6">Cytoplasm</location>
    </subcellularLocation>
</comment>
<protein>
    <recommendedName>
        <fullName evidence="6">Ribosomal RNA small subunit methyltransferase G</fullName>
        <ecNumber evidence="6">2.1.1.-</ecNumber>
    </recommendedName>
    <alternativeName>
        <fullName evidence="6">16S rRNA 7-methylguanosine methyltransferase</fullName>
        <shortName evidence="6">16S rRNA m7G methyltransferase</shortName>
    </alternativeName>
</protein>
<evidence type="ECO:0000313" key="9">
    <source>
        <dbReference type="Proteomes" id="UP000573599"/>
    </source>
</evidence>
<organism evidence="8 9">
    <name type="scientific">Pedococcus badiiscoriae</name>
    <dbReference type="NCBI Taxonomy" id="642776"/>
    <lineage>
        <taxon>Bacteria</taxon>
        <taxon>Bacillati</taxon>
        <taxon>Actinomycetota</taxon>
        <taxon>Actinomycetes</taxon>
        <taxon>Micrococcales</taxon>
        <taxon>Intrasporangiaceae</taxon>
        <taxon>Pedococcus</taxon>
    </lineage>
</organism>
<feature type="compositionally biased region" description="Basic and acidic residues" evidence="7">
    <location>
        <begin position="1"/>
        <end position="12"/>
    </location>
</feature>
<feature type="binding site" evidence="6">
    <location>
        <position position="168"/>
    </location>
    <ligand>
        <name>S-adenosyl-L-methionine</name>
        <dbReference type="ChEBI" id="CHEBI:59789"/>
    </ligand>
</feature>
<comment type="function">
    <text evidence="6">Specifically methylates the N7 position of a guanine in 16S rRNA.</text>
</comment>
<dbReference type="EC" id="2.1.1.-" evidence="6"/>
<keyword evidence="2 6" id="KW-0698">rRNA processing</keyword>
<comment type="caution">
    <text evidence="6">Lacks conserved residue(s) required for the propagation of feature annotation.</text>
</comment>
<dbReference type="SUPFAM" id="SSF53335">
    <property type="entry name" value="S-adenosyl-L-methionine-dependent methyltransferases"/>
    <property type="match status" value="1"/>
</dbReference>